<evidence type="ECO:0000313" key="9">
    <source>
        <dbReference type="Proteomes" id="UP000006055"/>
    </source>
</evidence>
<dbReference type="SUPFAM" id="SSF103473">
    <property type="entry name" value="MFS general substrate transporter"/>
    <property type="match status" value="1"/>
</dbReference>
<keyword evidence="9" id="KW-1185">Reference proteome</keyword>
<keyword evidence="4 7" id="KW-1133">Transmembrane helix</keyword>
<dbReference type="Proteomes" id="UP000006055">
    <property type="component" value="Chromosome"/>
</dbReference>
<gene>
    <name evidence="8" type="ordered locus">Desti_1505</name>
</gene>
<keyword evidence="5 7" id="KW-0472">Membrane</keyword>
<dbReference type="GO" id="GO:0022857">
    <property type="term" value="F:transmembrane transporter activity"/>
    <property type="evidence" value="ECO:0007669"/>
    <property type="project" value="InterPro"/>
</dbReference>
<comment type="subcellular location">
    <subcellularLocation>
        <location evidence="1">Membrane</location>
        <topology evidence="1">Multi-pass membrane protein</topology>
    </subcellularLocation>
</comment>
<feature type="transmembrane region" description="Helical" evidence="7">
    <location>
        <begin position="366"/>
        <end position="387"/>
    </location>
</feature>
<keyword evidence="2" id="KW-0813">Transport</keyword>
<evidence type="ECO:0000313" key="8">
    <source>
        <dbReference type="EMBL" id="AFM24217.1"/>
    </source>
</evidence>
<dbReference type="eggNOG" id="COG2814">
    <property type="taxonomic scope" value="Bacteria"/>
</dbReference>
<feature type="transmembrane region" description="Helical" evidence="7">
    <location>
        <begin position="7"/>
        <end position="24"/>
    </location>
</feature>
<dbReference type="GO" id="GO:0016020">
    <property type="term" value="C:membrane"/>
    <property type="evidence" value="ECO:0007669"/>
    <property type="project" value="UniProtKB-SubCell"/>
</dbReference>
<dbReference type="AlphaFoldDB" id="I4C3S6"/>
<dbReference type="Gene3D" id="1.20.1250.20">
    <property type="entry name" value="MFS general substrate transporter like domains"/>
    <property type="match status" value="1"/>
</dbReference>
<feature type="compositionally biased region" description="Basic and acidic residues" evidence="6">
    <location>
        <begin position="435"/>
        <end position="452"/>
    </location>
</feature>
<evidence type="ECO:0000256" key="7">
    <source>
        <dbReference type="SAM" id="Phobius"/>
    </source>
</evidence>
<dbReference type="InterPro" id="IPR004752">
    <property type="entry name" value="AmpG_permease/AT-1"/>
</dbReference>
<feature type="transmembrane region" description="Helical" evidence="7">
    <location>
        <begin position="139"/>
        <end position="158"/>
    </location>
</feature>
<dbReference type="InterPro" id="IPR011701">
    <property type="entry name" value="MFS"/>
</dbReference>
<evidence type="ECO:0000256" key="1">
    <source>
        <dbReference type="ARBA" id="ARBA00004141"/>
    </source>
</evidence>
<accession>I4C3S6</accession>
<sequence>MNLDKKLVLISFLYFAEGFPFGIIEQTLPVYLRLHGMSLASMGMLSLVSLPYALKFLWAPAVDFLGSRRRWIAGSQLILAGLMCTLVALDPESPNIMLWAIIASLAIMSATQDIAIDAYSIELLDTREMGVANGFRQAAYRVALIVSGGLFVALGGWLGWTTAFMATAAILCISGLISLGLPHVDVRRSPFSAASLKAPFKDLFARAGVVPVILFILFYKLGDLAMGPIVRPFWLDRGLTTEEIGLITGTLGVFAAISGGLAGGMLMNRHGIYRGLWIFGLAQCFSHFAYAFVAAYPVTGHIGVYFASLAESFCSGLGTAAFLAFLMSICNREFSATQYALLSAIFRVTGIAAGTFSGFATDALGYAFYFGVTFLLPLPSFAFLSHVRNWIPEESKSAEVRSKSDIDHVRDSAEEPTIVRLRKKDYPAGEPARPAYREGAPEISEIRDSRAP</sequence>
<evidence type="ECO:0000256" key="5">
    <source>
        <dbReference type="ARBA" id="ARBA00023136"/>
    </source>
</evidence>
<name>I4C3S6_DESTA</name>
<evidence type="ECO:0000256" key="2">
    <source>
        <dbReference type="ARBA" id="ARBA00022448"/>
    </source>
</evidence>
<dbReference type="InterPro" id="IPR036259">
    <property type="entry name" value="MFS_trans_sf"/>
</dbReference>
<dbReference type="EMBL" id="CP003360">
    <property type="protein sequence ID" value="AFM24217.1"/>
    <property type="molecule type" value="Genomic_DNA"/>
</dbReference>
<evidence type="ECO:0000256" key="6">
    <source>
        <dbReference type="SAM" id="MobiDB-lite"/>
    </source>
</evidence>
<feature type="transmembrane region" description="Helical" evidence="7">
    <location>
        <begin position="302"/>
        <end position="327"/>
    </location>
</feature>
<reference evidence="9" key="1">
    <citation type="submission" date="2012-06" db="EMBL/GenBank/DDBJ databases">
        <title>Complete sequence of chromosome of Desulfomonile tiedjei DSM 6799.</title>
        <authorList>
            <person name="Lucas S."/>
            <person name="Copeland A."/>
            <person name="Lapidus A."/>
            <person name="Glavina del Rio T."/>
            <person name="Dalin E."/>
            <person name="Tice H."/>
            <person name="Bruce D."/>
            <person name="Goodwin L."/>
            <person name="Pitluck S."/>
            <person name="Peters L."/>
            <person name="Ovchinnikova G."/>
            <person name="Zeytun A."/>
            <person name="Lu M."/>
            <person name="Kyrpides N."/>
            <person name="Mavromatis K."/>
            <person name="Ivanova N."/>
            <person name="Brettin T."/>
            <person name="Detter J.C."/>
            <person name="Han C."/>
            <person name="Larimer F."/>
            <person name="Land M."/>
            <person name="Hauser L."/>
            <person name="Markowitz V."/>
            <person name="Cheng J.-F."/>
            <person name="Hugenholtz P."/>
            <person name="Woyke T."/>
            <person name="Wu D."/>
            <person name="Spring S."/>
            <person name="Schroeder M."/>
            <person name="Brambilla E."/>
            <person name="Klenk H.-P."/>
            <person name="Eisen J.A."/>
        </authorList>
    </citation>
    <scope>NUCLEOTIDE SEQUENCE [LARGE SCALE GENOMIC DNA]</scope>
    <source>
        <strain evidence="9">ATCC 49306 / DSM 6799 / DCB-1</strain>
    </source>
</reference>
<feature type="transmembrane region" description="Helical" evidence="7">
    <location>
        <begin position="203"/>
        <end position="222"/>
    </location>
</feature>
<dbReference type="PANTHER" id="PTHR12778">
    <property type="entry name" value="SOLUTE CARRIER FAMILY 33 ACETYL-COA TRANSPORTER -RELATED"/>
    <property type="match status" value="1"/>
</dbReference>
<feature type="transmembrane region" description="Helical" evidence="7">
    <location>
        <begin position="96"/>
        <end position="119"/>
    </location>
</feature>
<evidence type="ECO:0000256" key="4">
    <source>
        <dbReference type="ARBA" id="ARBA00022989"/>
    </source>
</evidence>
<dbReference type="STRING" id="706587.Desti_1505"/>
<organism evidence="8 9">
    <name type="scientific">Desulfomonile tiedjei (strain ATCC 49306 / DSM 6799 / DCB-1)</name>
    <dbReference type="NCBI Taxonomy" id="706587"/>
    <lineage>
        <taxon>Bacteria</taxon>
        <taxon>Pseudomonadati</taxon>
        <taxon>Thermodesulfobacteriota</taxon>
        <taxon>Desulfomonilia</taxon>
        <taxon>Desulfomonilales</taxon>
        <taxon>Desulfomonilaceae</taxon>
        <taxon>Desulfomonile</taxon>
    </lineage>
</organism>
<feature type="transmembrane region" description="Helical" evidence="7">
    <location>
        <begin position="339"/>
        <end position="360"/>
    </location>
</feature>
<dbReference type="PATRIC" id="fig|706587.4.peg.1727"/>
<dbReference type="KEGG" id="dti:Desti_1505"/>
<evidence type="ECO:0000256" key="3">
    <source>
        <dbReference type="ARBA" id="ARBA00022692"/>
    </source>
</evidence>
<dbReference type="Pfam" id="PF07690">
    <property type="entry name" value="MFS_1"/>
    <property type="match status" value="1"/>
</dbReference>
<feature type="transmembrane region" description="Helical" evidence="7">
    <location>
        <begin position="36"/>
        <end position="59"/>
    </location>
</feature>
<feature type="transmembrane region" description="Helical" evidence="7">
    <location>
        <begin position="276"/>
        <end position="296"/>
    </location>
</feature>
<feature type="region of interest" description="Disordered" evidence="6">
    <location>
        <begin position="402"/>
        <end position="452"/>
    </location>
</feature>
<feature type="transmembrane region" description="Helical" evidence="7">
    <location>
        <begin position="164"/>
        <end position="182"/>
    </location>
</feature>
<dbReference type="HOGENOM" id="CLU_029352_1_2_7"/>
<feature type="transmembrane region" description="Helical" evidence="7">
    <location>
        <begin position="71"/>
        <end position="90"/>
    </location>
</feature>
<dbReference type="OrthoDB" id="9787815at2"/>
<dbReference type="PANTHER" id="PTHR12778:SF10">
    <property type="entry name" value="MAJOR FACILITATOR SUPERFAMILY DOMAIN-CONTAINING PROTEIN 3"/>
    <property type="match status" value="1"/>
</dbReference>
<proteinExistence type="predicted"/>
<feature type="compositionally biased region" description="Basic and acidic residues" evidence="6">
    <location>
        <begin position="402"/>
        <end position="413"/>
    </location>
</feature>
<dbReference type="RefSeq" id="WP_014809365.1">
    <property type="nucleotide sequence ID" value="NC_018025.1"/>
</dbReference>
<protein>
    <submittedName>
        <fullName evidence="8">Arabinose efflux permease family protein</fullName>
    </submittedName>
</protein>
<keyword evidence="3 7" id="KW-0812">Transmembrane</keyword>
<feature type="transmembrane region" description="Helical" evidence="7">
    <location>
        <begin position="244"/>
        <end position="264"/>
    </location>
</feature>